<dbReference type="KEGG" id="ttr:Tter_0388"/>
<dbReference type="PANTHER" id="PTHR30466">
    <property type="entry name" value="FLAVIN REDUCTASE"/>
    <property type="match status" value="1"/>
</dbReference>
<evidence type="ECO:0000259" key="3">
    <source>
        <dbReference type="SMART" id="SM00903"/>
    </source>
</evidence>
<keyword evidence="5" id="KW-1185">Reference proteome</keyword>
<dbReference type="Proteomes" id="UP000000323">
    <property type="component" value="Chromosome 1"/>
</dbReference>
<sequence>MDQAVKKQVLRSFTYGLYLITVKDGEEANCFTANWVSQASFEPPMVVFSMENDSRSIGMIQRSGAFAVHVIPEGYRDFAGRMGRSSKQNPNKISEVEWEPGEVTGSPILKELAGWVECRLVGTLPAGDHTLMLGEVVNAGIGRDLRPLTLSEAGFKYSG</sequence>
<dbReference type="InterPro" id="IPR012349">
    <property type="entry name" value="Split_barrel_FMN-bd"/>
</dbReference>
<protein>
    <submittedName>
        <fullName evidence="4">Flavin reductase domain protein FMN-binding protein</fullName>
    </submittedName>
</protein>
<name>D1CEF4_THET1</name>
<evidence type="ECO:0000313" key="4">
    <source>
        <dbReference type="EMBL" id="ACZ41310.1"/>
    </source>
</evidence>
<evidence type="ECO:0000313" key="5">
    <source>
        <dbReference type="Proteomes" id="UP000000323"/>
    </source>
</evidence>
<dbReference type="eggNOG" id="COG1853">
    <property type="taxonomic scope" value="Bacteria"/>
</dbReference>
<dbReference type="RefSeq" id="WP_012874345.1">
    <property type="nucleotide sequence ID" value="NC_013525.1"/>
</dbReference>
<dbReference type="AlphaFoldDB" id="D1CEF4"/>
<dbReference type="STRING" id="525904.Tter_0388"/>
<reference evidence="5" key="1">
    <citation type="journal article" date="2010" name="Stand. Genomic Sci.">
        <title>Complete genome sequence of 'Thermobaculum terrenum' type strain (YNP1).</title>
        <authorList>
            <person name="Kiss H."/>
            <person name="Cleland D."/>
            <person name="Lapidus A."/>
            <person name="Lucas S."/>
            <person name="Glavina Del Rio T."/>
            <person name="Nolan M."/>
            <person name="Tice H."/>
            <person name="Han C."/>
            <person name="Goodwin L."/>
            <person name="Pitluck S."/>
            <person name="Liolios K."/>
            <person name="Ivanova N."/>
            <person name="Mavromatis K."/>
            <person name="Ovchinnikova G."/>
            <person name="Pati A."/>
            <person name="Chen A."/>
            <person name="Palaniappan K."/>
            <person name="Land M."/>
            <person name="Hauser L."/>
            <person name="Chang Y."/>
            <person name="Jeffries C."/>
            <person name="Lu M."/>
            <person name="Brettin T."/>
            <person name="Detter J."/>
            <person name="Goker M."/>
            <person name="Tindall B."/>
            <person name="Beck B."/>
            <person name="McDermott T."/>
            <person name="Woyke T."/>
            <person name="Bristow J."/>
            <person name="Eisen J."/>
            <person name="Markowitz V."/>
            <person name="Hugenholtz P."/>
            <person name="Kyrpides N."/>
            <person name="Klenk H."/>
            <person name="Cheng J."/>
        </authorList>
    </citation>
    <scope>NUCLEOTIDE SEQUENCE [LARGE SCALE GENOMIC DNA]</scope>
    <source>
        <strain evidence="5">ATCC BAA-798 / YNP1</strain>
    </source>
</reference>
<evidence type="ECO:0000256" key="1">
    <source>
        <dbReference type="ARBA" id="ARBA00008898"/>
    </source>
</evidence>
<dbReference type="InterPro" id="IPR002563">
    <property type="entry name" value="Flavin_Rdtase-like_dom"/>
</dbReference>
<keyword evidence="2" id="KW-0560">Oxidoreductase</keyword>
<accession>D1CEF4</accession>
<dbReference type="InterPro" id="IPR050268">
    <property type="entry name" value="NADH-dep_flavin_reductase"/>
</dbReference>
<organism evidence="4 5">
    <name type="scientific">Thermobaculum terrenum (strain ATCC BAA-798 / CCMEE 7001 / YNP1)</name>
    <dbReference type="NCBI Taxonomy" id="525904"/>
    <lineage>
        <taxon>Bacteria</taxon>
        <taxon>Bacillati</taxon>
        <taxon>Chloroflexota</taxon>
        <taxon>Chloroflexia</taxon>
        <taxon>Candidatus Thermobaculales</taxon>
        <taxon>Candidatus Thermobaculaceae</taxon>
        <taxon>Thermobaculum</taxon>
    </lineage>
</organism>
<gene>
    <name evidence="4" type="ordered locus">Tter_0388</name>
</gene>
<dbReference type="GO" id="GO:0042602">
    <property type="term" value="F:riboflavin reductase (NADPH) activity"/>
    <property type="evidence" value="ECO:0007669"/>
    <property type="project" value="TreeGrafter"/>
</dbReference>
<proteinExistence type="inferred from homology"/>
<dbReference type="HOGENOM" id="CLU_059021_4_2_0"/>
<evidence type="ECO:0000256" key="2">
    <source>
        <dbReference type="ARBA" id="ARBA00023002"/>
    </source>
</evidence>
<comment type="similarity">
    <text evidence="1">Belongs to the non-flavoprotein flavin reductase family.</text>
</comment>
<dbReference type="GO" id="GO:0010181">
    <property type="term" value="F:FMN binding"/>
    <property type="evidence" value="ECO:0007669"/>
    <property type="project" value="InterPro"/>
</dbReference>
<dbReference type="SMART" id="SM00903">
    <property type="entry name" value="Flavin_Reduct"/>
    <property type="match status" value="1"/>
</dbReference>
<dbReference type="SUPFAM" id="SSF50475">
    <property type="entry name" value="FMN-binding split barrel"/>
    <property type="match status" value="1"/>
</dbReference>
<dbReference type="EMBL" id="CP001825">
    <property type="protein sequence ID" value="ACZ41310.1"/>
    <property type="molecule type" value="Genomic_DNA"/>
</dbReference>
<dbReference type="Gene3D" id="2.30.110.10">
    <property type="entry name" value="Electron Transport, Fmn-binding Protein, Chain A"/>
    <property type="match status" value="1"/>
</dbReference>
<dbReference type="Pfam" id="PF01613">
    <property type="entry name" value="Flavin_Reduct"/>
    <property type="match status" value="1"/>
</dbReference>
<dbReference type="OrthoDB" id="9794638at2"/>
<feature type="domain" description="Flavin reductase like" evidence="3">
    <location>
        <begin position="10"/>
        <end position="157"/>
    </location>
</feature>
<dbReference type="PANTHER" id="PTHR30466:SF11">
    <property type="entry name" value="FLAVIN-DEPENDENT MONOOXYGENASE, REDUCTASE SUBUNIT HSAB"/>
    <property type="match status" value="1"/>
</dbReference>